<organism evidence="1">
    <name type="scientific">marine sediment metagenome</name>
    <dbReference type="NCBI Taxonomy" id="412755"/>
    <lineage>
        <taxon>unclassified sequences</taxon>
        <taxon>metagenomes</taxon>
        <taxon>ecological metagenomes</taxon>
    </lineage>
</organism>
<comment type="caution">
    <text evidence="1">The sequence shown here is derived from an EMBL/GenBank/DDBJ whole genome shotgun (WGS) entry which is preliminary data.</text>
</comment>
<dbReference type="EMBL" id="LAZR01010210">
    <property type="protein sequence ID" value="KKM68207.1"/>
    <property type="molecule type" value="Genomic_DNA"/>
</dbReference>
<protein>
    <submittedName>
        <fullName evidence="1">Uncharacterized protein</fullName>
    </submittedName>
</protein>
<proteinExistence type="predicted"/>
<gene>
    <name evidence="1" type="ORF">LCGC14_1463210</name>
</gene>
<dbReference type="AlphaFoldDB" id="A0A0F9MGG3"/>
<evidence type="ECO:0000313" key="1">
    <source>
        <dbReference type="EMBL" id="KKM68207.1"/>
    </source>
</evidence>
<name>A0A0F9MGG3_9ZZZZ</name>
<sequence length="72" mass="7649">MSMRDTSAADLVRNWNSQYPVGTKVILTNDTGGEEITATRSQAWVIPSGPPLVSVEGRAGGYLLTRIKAAGD</sequence>
<accession>A0A0F9MGG3</accession>
<reference evidence="1" key="1">
    <citation type="journal article" date="2015" name="Nature">
        <title>Complex archaea that bridge the gap between prokaryotes and eukaryotes.</title>
        <authorList>
            <person name="Spang A."/>
            <person name="Saw J.H."/>
            <person name="Jorgensen S.L."/>
            <person name="Zaremba-Niedzwiedzka K."/>
            <person name="Martijn J."/>
            <person name="Lind A.E."/>
            <person name="van Eijk R."/>
            <person name="Schleper C."/>
            <person name="Guy L."/>
            <person name="Ettema T.J."/>
        </authorList>
    </citation>
    <scope>NUCLEOTIDE SEQUENCE</scope>
</reference>